<dbReference type="Proteomes" id="UP000030649">
    <property type="component" value="Unassembled WGS sequence"/>
</dbReference>
<dbReference type="STRING" id="1238424.J07HQW1_02336"/>
<evidence type="ECO:0000313" key="2">
    <source>
        <dbReference type="Proteomes" id="UP000030649"/>
    </source>
</evidence>
<dbReference type="EMBL" id="KE356560">
    <property type="protein sequence ID" value="ERG92300.1"/>
    <property type="molecule type" value="Genomic_DNA"/>
</dbReference>
<protein>
    <submittedName>
        <fullName evidence="1">Uncharacterized protein</fullName>
    </submittedName>
</protein>
<dbReference type="AlphaFoldDB" id="U1N6L6"/>
<name>U1N6L6_9EURY</name>
<sequence length="100" mass="11284">MSRIGDMTHTRPNLLRGKGAKAFILDCGSEPIYSLVVTFADGTISIVMILLWDTEISSIFMPVLSRMATSKPQSMIDMHRICGCRLYLEMRAHPFNSNLY</sequence>
<reference evidence="1 2" key="1">
    <citation type="journal article" date="2013" name="PLoS ONE">
        <title>Assembly-driven community genomics of a hypersaline microbial ecosystem.</title>
        <authorList>
            <person name="Podell S."/>
            <person name="Ugalde J.A."/>
            <person name="Narasingarao P."/>
            <person name="Banfield J.F."/>
            <person name="Heidelberg K.B."/>
            <person name="Allen E.E."/>
        </authorList>
    </citation>
    <scope>NUCLEOTIDE SEQUENCE [LARGE SCALE GENOMIC DNA]</scope>
    <source>
        <strain evidence="2">J07HQW1</strain>
    </source>
</reference>
<organism evidence="1 2">
    <name type="scientific">Haloquadratum walsbyi J07HQW1</name>
    <dbReference type="NCBI Taxonomy" id="1238424"/>
    <lineage>
        <taxon>Archaea</taxon>
        <taxon>Methanobacteriati</taxon>
        <taxon>Methanobacteriota</taxon>
        <taxon>Stenosarchaea group</taxon>
        <taxon>Halobacteria</taxon>
        <taxon>Halobacteriales</taxon>
        <taxon>Haloferacaceae</taxon>
        <taxon>Haloquadratum</taxon>
    </lineage>
</organism>
<dbReference type="HOGENOM" id="CLU_2299292_0_0_2"/>
<gene>
    <name evidence="1" type="ORF">J07HQW1_02336</name>
</gene>
<accession>U1N6L6</accession>
<proteinExistence type="predicted"/>
<evidence type="ECO:0000313" key="1">
    <source>
        <dbReference type="EMBL" id="ERG92300.1"/>
    </source>
</evidence>